<organism evidence="1 2">
    <name type="scientific">Dendrolimus kikuchii</name>
    <dbReference type="NCBI Taxonomy" id="765133"/>
    <lineage>
        <taxon>Eukaryota</taxon>
        <taxon>Metazoa</taxon>
        <taxon>Ecdysozoa</taxon>
        <taxon>Arthropoda</taxon>
        <taxon>Hexapoda</taxon>
        <taxon>Insecta</taxon>
        <taxon>Pterygota</taxon>
        <taxon>Neoptera</taxon>
        <taxon>Endopterygota</taxon>
        <taxon>Lepidoptera</taxon>
        <taxon>Glossata</taxon>
        <taxon>Ditrysia</taxon>
        <taxon>Bombycoidea</taxon>
        <taxon>Lasiocampidae</taxon>
        <taxon>Dendrolimus</taxon>
    </lineage>
</organism>
<evidence type="ECO:0000313" key="2">
    <source>
        <dbReference type="Proteomes" id="UP000824533"/>
    </source>
</evidence>
<accession>A0ACC1CR86</accession>
<reference evidence="1 2" key="1">
    <citation type="journal article" date="2021" name="Front. Genet.">
        <title>Chromosome-Level Genome Assembly Reveals Significant Gene Expansion in the Toll and IMD Signaling Pathways of Dendrolimus kikuchii.</title>
        <authorList>
            <person name="Zhou J."/>
            <person name="Wu P."/>
            <person name="Xiong Z."/>
            <person name="Liu N."/>
            <person name="Zhao N."/>
            <person name="Ji M."/>
            <person name="Qiu Y."/>
            <person name="Yang B."/>
        </authorList>
    </citation>
    <scope>NUCLEOTIDE SEQUENCE [LARGE SCALE GENOMIC DNA]</scope>
    <source>
        <strain evidence="1">Ann1</strain>
    </source>
</reference>
<keyword evidence="2" id="KW-1185">Reference proteome</keyword>
<comment type="caution">
    <text evidence="1">The sequence shown here is derived from an EMBL/GenBank/DDBJ whole genome shotgun (WGS) entry which is preliminary data.</text>
</comment>
<name>A0ACC1CR86_9NEOP</name>
<sequence>MKKTNPSYALRNSWQKGQTTYEKPVMGDPLAVIYNEGFWRVNKVSPLYNLEYNDIKLKQYASKIRQSVVSNVSTTSTKYSVQFEAQPYLKYCEEDADGLMIQVTSCSENNNNNLKVVYTAILLSWGVKSYMDNATHLLCMLERGEQRLGTAVKAALQNTFDCTIKGFHFTQTQLLYLGFSFVENGSPRCNDPFTLCYTDPQSELREKLTLTCNAGDMLVVWNRVTDEVSTSREQVKWAYQILKTQFFHMIGMDITKFELLDVKLPQAEIKYNGVVKMKTPELVNCVLTILNEISSDLVISSDASVSSSSS</sequence>
<dbReference type="EMBL" id="CM034404">
    <property type="protein sequence ID" value="KAJ0174166.1"/>
    <property type="molecule type" value="Genomic_DNA"/>
</dbReference>
<protein>
    <submittedName>
        <fullName evidence="1">Uncharacterized protein</fullName>
    </submittedName>
</protein>
<dbReference type="Proteomes" id="UP000824533">
    <property type="component" value="Linkage Group LG18"/>
</dbReference>
<evidence type="ECO:0000313" key="1">
    <source>
        <dbReference type="EMBL" id="KAJ0174166.1"/>
    </source>
</evidence>
<gene>
    <name evidence="1" type="ORF">K1T71_010312</name>
</gene>
<proteinExistence type="predicted"/>